<dbReference type="Gene3D" id="3.40.250.10">
    <property type="entry name" value="Rhodanese-like domain"/>
    <property type="match status" value="1"/>
</dbReference>
<feature type="domain" description="Rhodanese" evidence="1">
    <location>
        <begin position="28"/>
        <end position="126"/>
    </location>
</feature>
<dbReference type="InterPro" id="IPR036873">
    <property type="entry name" value="Rhodanese-like_dom_sf"/>
</dbReference>
<dbReference type="EMBL" id="BOMB01000011">
    <property type="protein sequence ID" value="GID11180.1"/>
    <property type="molecule type" value="Genomic_DNA"/>
</dbReference>
<dbReference type="Pfam" id="PF00581">
    <property type="entry name" value="Rhodanese"/>
    <property type="match status" value="1"/>
</dbReference>
<protein>
    <submittedName>
        <fullName evidence="2">Sulfurtransferase</fullName>
    </submittedName>
</protein>
<gene>
    <name evidence="2" type="ORF">Aru02nite_20690</name>
</gene>
<dbReference type="PROSITE" id="PS50206">
    <property type="entry name" value="RHODANESE_3"/>
    <property type="match status" value="1"/>
</dbReference>
<dbReference type="SUPFAM" id="SSF52821">
    <property type="entry name" value="Rhodanese/Cell cycle control phosphatase"/>
    <property type="match status" value="1"/>
</dbReference>
<proteinExistence type="predicted"/>
<dbReference type="Proteomes" id="UP000612808">
    <property type="component" value="Unassembled WGS sequence"/>
</dbReference>
<dbReference type="InterPro" id="IPR001763">
    <property type="entry name" value="Rhodanese-like_dom"/>
</dbReference>
<sequence length="126" mass="13901">MTATIDRMLAQARARLDRLTPERAYEAVHDGAVLVDIRPAGQRAEEGVVPGALMVERNVLEWRFDPTSPHRLAEATDHDVRVVVLCSEGYTSSLAAASLQDLGLRHATDVAGGFRAWRDAGLPWRR</sequence>
<evidence type="ECO:0000313" key="3">
    <source>
        <dbReference type="Proteomes" id="UP000612808"/>
    </source>
</evidence>
<dbReference type="PANTHER" id="PTHR44086:SF10">
    <property type="entry name" value="THIOSULFATE SULFURTRANSFERASE_RHODANESE-LIKE DOMAIN-CONTAINING PROTEIN 3"/>
    <property type="match status" value="1"/>
</dbReference>
<organism evidence="2 3">
    <name type="scientific">Actinocatenispora rupis</name>
    <dbReference type="NCBI Taxonomy" id="519421"/>
    <lineage>
        <taxon>Bacteria</taxon>
        <taxon>Bacillati</taxon>
        <taxon>Actinomycetota</taxon>
        <taxon>Actinomycetes</taxon>
        <taxon>Micromonosporales</taxon>
        <taxon>Micromonosporaceae</taxon>
        <taxon>Actinocatenispora</taxon>
    </lineage>
</organism>
<reference evidence="2" key="1">
    <citation type="submission" date="2021-01" db="EMBL/GenBank/DDBJ databases">
        <title>Whole genome shotgun sequence of Actinocatenispora rupis NBRC 107355.</title>
        <authorList>
            <person name="Komaki H."/>
            <person name="Tamura T."/>
        </authorList>
    </citation>
    <scope>NUCLEOTIDE SEQUENCE</scope>
    <source>
        <strain evidence="2">NBRC 107355</strain>
    </source>
</reference>
<comment type="caution">
    <text evidence="2">The sequence shown here is derived from an EMBL/GenBank/DDBJ whole genome shotgun (WGS) entry which is preliminary data.</text>
</comment>
<dbReference type="PANTHER" id="PTHR44086">
    <property type="entry name" value="THIOSULFATE SULFURTRANSFERASE RDL2, MITOCHONDRIAL-RELATED"/>
    <property type="match status" value="1"/>
</dbReference>
<dbReference type="SMART" id="SM00450">
    <property type="entry name" value="RHOD"/>
    <property type="match status" value="1"/>
</dbReference>
<evidence type="ECO:0000313" key="2">
    <source>
        <dbReference type="EMBL" id="GID11180.1"/>
    </source>
</evidence>
<dbReference type="RefSeq" id="WP_239076584.1">
    <property type="nucleotide sequence ID" value="NZ_BAAAZM010000032.1"/>
</dbReference>
<dbReference type="AlphaFoldDB" id="A0A8J3NBU9"/>
<dbReference type="GO" id="GO:0004792">
    <property type="term" value="F:thiosulfate-cyanide sulfurtransferase activity"/>
    <property type="evidence" value="ECO:0007669"/>
    <property type="project" value="TreeGrafter"/>
</dbReference>
<name>A0A8J3NBU9_9ACTN</name>
<evidence type="ECO:0000259" key="1">
    <source>
        <dbReference type="PROSITE" id="PS50206"/>
    </source>
</evidence>
<keyword evidence="3" id="KW-1185">Reference proteome</keyword>
<accession>A0A8J3NBU9</accession>